<accession>G4TG10</accession>
<proteinExistence type="predicted"/>
<feature type="compositionally biased region" description="Polar residues" evidence="5">
    <location>
        <begin position="419"/>
        <end position="435"/>
    </location>
</feature>
<comment type="subcellular location">
    <subcellularLocation>
        <location evidence="1">Membrane</location>
        <topology evidence="1">Multi-pass membrane protein</topology>
    </subcellularLocation>
</comment>
<feature type="compositionally biased region" description="Acidic residues" evidence="5">
    <location>
        <begin position="371"/>
        <end position="386"/>
    </location>
</feature>
<feature type="transmembrane region" description="Helical" evidence="6">
    <location>
        <begin position="735"/>
        <end position="753"/>
    </location>
</feature>
<comment type="caution">
    <text evidence="7">The sequence shown here is derived from an EMBL/GenBank/DDBJ whole genome shotgun (WGS) entry which is preliminary data.</text>
</comment>
<feature type="transmembrane region" description="Helical" evidence="6">
    <location>
        <begin position="760"/>
        <end position="780"/>
    </location>
</feature>
<dbReference type="InterPro" id="IPR052430">
    <property type="entry name" value="IVT-Associated"/>
</dbReference>
<feature type="transmembrane region" description="Helical" evidence="6">
    <location>
        <begin position="161"/>
        <end position="180"/>
    </location>
</feature>
<gene>
    <name evidence="7" type="ORF">PIIN_04221</name>
</gene>
<dbReference type="STRING" id="1109443.G4TG10"/>
<evidence type="ECO:0000256" key="3">
    <source>
        <dbReference type="ARBA" id="ARBA00022989"/>
    </source>
</evidence>
<evidence type="ECO:0000256" key="5">
    <source>
        <dbReference type="SAM" id="MobiDB-lite"/>
    </source>
</evidence>
<feature type="region of interest" description="Disordered" evidence="5">
    <location>
        <begin position="347"/>
        <end position="386"/>
    </location>
</feature>
<dbReference type="Proteomes" id="UP000007148">
    <property type="component" value="Unassembled WGS sequence"/>
</dbReference>
<protein>
    <submittedName>
        <fullName evidence="7">Uncharacterized protein</fullName>
    </submittedName>
</protein>
<evidence type="ECO:0000313" key="8">
    <source>
        <dbReference type="Proteomes" id="UP000007148"/>
    </source>
</evidence>
<feature type="transmembrane region" description="Helical" evidence="6">
    <location>
        <begin position="128"/>
        <end position="149"/>
    </location>
</feature>
<dbReference type="PANTHER" id="PTHR47804">
    <property type="entry name" value="60S RIBOSOMAL PROTEIN L19"/>
    <property type="match status" value="1"/>
</dbReference>
<feature type="transmembrane region" description="Helical" evidence="6">
    <location>
        <begin position="80"/>
        <end position="98"/>
    </location>
</feature>
<sequence length="1110" mass="122582">MPKNKKSRVSRALRSWIKYITSRQVIPVVKGTIAYVLALALIFTRKYDDLSAFPITLTAMIIVTIAGGPGKTFGACLQGAALALAGVLLGSGFFAILAKLGRYPVAQGVVFAVMVYILSIIKTKGQKWFAFSLLAILMTFNGIYTSLLMNGAFSPTYLLEYLKAYCWGAAIVLAVNVLIFPMSSERELRKTMVTSLEHIATFAALIGKAYTLTGTPEDKAARDLLSQTIKADFTFLSQKIDETSVEVNWSRYSMQDYQLLTDRIRQLQRTLITAHISLLRFDDQDVEVFRDDILPPTKLAFTRLRRDIDLTIREIGSALGCGPMYIEATQTGYLECLDQQRAAAAAAAGGMQPLQRTISAKPTTEKRGDPENQDQESEGSELDGDDIAENLMNVTRRLQAEMGAETPFRTEETRPGTPSHMQSTATPTAIGSTAIGTAGTAQGHKGSPVSPKSSLPKTGNDSTTKHGKIGSNMPVKPKYGPHMIKQHFDEFEAAQKEVLVELLTSTDLGENPSLKLHEPGPSIGDLYGGDFLRGDVEEGDLPFLTPSKKVSAKTSKAETRPNTRPSSIHQIEQKSEEPVNDDEEINTDGDSSIGPSSQFLRNQTLVRVYSLLFAWDSFVETLGSMHHETTKKRSAHLHFHVYESLIRPGKKPMPDIGLSPEDKEEIEEESRELSIKEALALLENKPFTPVKKSPIQRIEEFNKWLKSDTSIFAAKSAAAASVFATLIFASTTRQWFISYGLTSGLLTCVVALAPTLGQSLLTFVLQVSGSGLGTLVGWAILEMFKGVGGYAYNPYGMCAIIAVFAIPLQYCIYERPQLFVLSLLALNSAAVIMVTEHVYANLYRRPFDTPALRAGKMMTALAAALGIVIAFQLFILRNPARRTLRKALGNLVYSNLAYNTILQAYVRAVLPADPKQRAKPVVLKRIERELKHREAKMQAQIIEVSPLMAFAAAEPSFSKPFRGDLAQQIVQANQVILDRLREGRTAISTEPFDPYIVEHMIAVLSPYRRRASRINKTWLYLCAMSLISKSPLPHDSVLVQPLLNQFVHDALALSSQLSRTEQGSRAIQSDSFTRYWFWIISVSGLPTQLKLIDSAIRELYGELEDDPRLG</sequence>
<evidence type="ECO:0000313" key="7">
    <source>
        <dbReference type="EMBL" id="CCA70282.1"/>
    </source>
</evidence>
<feature type="transmembrane region" description="Helical" evidence="6">
    <location>
        <begin position="711"/>
        <end position="729"/>
    </location>
</feature>
<dbReference type="AlphaFoldDB" id="G4TG10"/>
<feature type="compositionally biased region" description="Polar residues" evidence="5">
    <location>
        <begin position="450"/>
        <end position="462"/>
    </location>
</feature>
<feature type="transmembrane region" description="Helical" evidence="6">
    <location>
        <begin position="50"/>
        <end position="68"/>
    </location>
</feature>
<evidence type="ECO:0000256" key="2">
    <source>
        <dbReference type="ARBA" id="ARBA00022692"/>
    </source>
</evidence>
<dbReference type="EMBL" id="CAFZ01000077">
    <property type="protein sequence ID" value="CCA70282.1"/>
    <property type="molecule type" value="Genomic_DNA"/>
</dbReference>
<organism evidence="7 8">
    <name type="scientific">Serendipita indica (strain DSM 11827)</name>
    <name type="common">Root endophyte fungus</name>
    <name type="synonym">Piriformospora indica</name>
    <dbReference type="NCBI Taxonomy" id="1109443"/>
    <lineage>
        <taxon>Eukaryota</taxon>
        <taxon>Fungi</taxon>
        <taxon>Dikarya</taxon>
        <taxon>Basidiomycota</taxon>
        <taxon>Agaricomycotina</taxon>
        <taxon>Agaricomycetes</taxon>
        <taxon>Sebacinales</taxon>
        <taxon>Serendipitaceae</taxon>
        <taxon>Serendipita</taxon>
    </lineage>
</organism>
<keyword evidence="2 6" id="KW-0812">Transmembrane</keyword>
<dbReference type="PANTHER" id="PTHR47804:SF3">
    <property type="entry name" value="PROTEIN BRE4"/>
    <property type="match status" value="1"/>
</dbReference>
<evidence type="ECO:0000256" key="6">
    <source>
        <dbReference type="SAM" id="Phobius"/>
    </source>
</evidence>
<feature type="transmembrane region" description="Helical" evidence="6">
    <location>
        <begin position="818"/>
        <end position="839"/>
    </location>
</feature>
<dbReference type="HOGENOM" id="CLU_288223_0_0_1"/>
<dbReference type="OMA" id="EWTYNEV"/>
<feature type="compositionally biased region" description="Acidic residues" evidence="5">
    <location>
        <begin position="578"/>
        <end position="587"/>
    </location>
</feature>
<keyword evidence="8" id="KW-1185">Reference proteome</keyword>
<reference evidence="7 8" key="1">
    <citation type="journal article" date="2011" name="PLoS Pathog.">
        <title>Endophytic Life Strategies Decoded by Genome and Transcriptome Analyses of the Mutualistic Root Symbiont Piriformospora indica.</title>
        <authorList>
            <person name="Zuccaro A."/>
            <person name="Lahrmann U."/>
            <person name="Guldener U."/>
            <person name="Langen G."/>
            <person name="Pfiffi S."/>
            <person name="Biedenkopf D."/>
            <person name="Wong P."/>
            <person name="Samans B."/>
            <person name="Grimm C."/>
            <person name="Basiewicz M."/>
            <person name="Murat C."/>
            <person name="Martin F."/>
            <person name="Kogel K.H."/>
        </authorList>
    </citation>
    <scope>NUCLEOTIDE SEQUENCE [LARGE SCALE GENOMIC DNA]</scope>
    <source>
        <strain evidence="7 8">DSM 11827</strain>
    </source>
</reference>
<feature type="transmembrane region" description="Helical" evidence="6">
    <location>
        <begin position="859"/>
        <end position="876"/>
    </location>
</feature>
<dbReference type="eggNOG" id="ENOG502QRW7">
    <property type="taxonomic scope" value="Eukaryota"/>
</dbReference>
<evidence type="ECO:0000256" key="1">
    <source>
        <dbReference type="ARBA" id="ARBA00004141"/>
    </source>
</evidence>
<evidence type="ECO:0000256" key="4">
    <source>
        <dbReference type="ARBA" id="ARBA00023136"/>
    </source>
</evidence>
<feature type="transmembrane region" description="Helical" evidence="6">
    <location>
        <begin position="21"/>
        <end position="44"/>
    </location>
</feature>
<feature type="transmembrane region" description="Helical" evidence="6">
    <location>
        <begin position="104"/>
        <end position="121"/>
    </location>
</feature>
<keyword evidence="4 6" id="KW-0472">Membrane</keyword>
<feature type="region of interest" description="Disordered" evidence="5">
    <location>
        <begin position="538"/>
        <end position="596"/>
    </location>
</feature>
<feature type="region of interest" description="Disordered" evidence="5">
    <location>
        <begin position="401"/>
        <end position="475"/>
    </location>
</feature>
<keyword evidence="3 6" id="KW-1133">Transmembrane helix</keyword>
<feature type="transmembrane region" description="Helical" evidence="6">
    <location>
        <begin position="792"/>
        <end position="811"/>
    </location>
</feature>
<name>G4TG10_SERID</name>
<dbReference type="InParanoid" id="G4TG10"/>
<dbReference type="GO" id="GO:0016020">
    <property type="term" value="C:membrane"/>
    <property type="evidence" value="ECO:0007669"/>
    <property type="project" value="UniProtKB-SubCell"/>
</dbReference>
<dbReference type="OrthoDB" id="68611at2759"/>